<dbReference type="Proteomes" id="UP001054857">
    <property type="component" value="Unassembled WGS sequence"/>
</dbReference>
<feature type="region of interest" description="Disordered" evidence="7">
    <location>
        <begin position="552"/>
        <end position="609"/>
    </location>
</feature>
<evidence type="ECO:0000256" key="1">
    <source>
        <dbReference type="ARBA" id="ARBA00000142"/>
    </source>
</evidence>
<feature type="region of interest" description="Disordered" evidence="7">
    <location>
        <begin position="435"/>
        <end position="504"/>
    </location>
</feature>
<dbReference type="PANTHER" id="PTHR23417">
    <property type="entry name" value="3-DEOXY-D-MANNO-OCTULOSONIC-ACID TRANSFERASE/TRNA GUANINE-N 7 - -METHYLTRANSFERASE"/>
    <property type="match status" value="1"/>
</dbReference>
<feature type="compositionally biased region" description="Basic and acidic residues" evidence="7">
    <location>
        <begin position="713"/>
        <end position="724"/>
    </location>
</feature>
<feature type="compositionally biased region" description="Pro residues" evidence="7">
    <location>
        <begin position="379"/>
        <end position="391"/>
    </location>
</feature>
<keyword evidence="6" id="KW-0819">tRNA processing</keyword>
<sequence>MDFQLGLQQPALNTMAYHRHGNQKPWFRSCQHRRATSSGRTRGLLIPCRGVSHAIIEELVDYPGSPFHSLGLAKHQQAGDYSRAARRQVNLLRRLKADPWAMALTSPPDWSAMFSDLSRPLVADLGCGAGRCMLAAAAAQDAAVKEAQGKRAMRPAGNADTEAVVDREEAPVRKARTTETAGMVARKATQASGIHHLGGGSSTSVSSSSGSGNSGSTGMVLRAGAVGDGCNFLGVDVRLALTSRAAAWAQLTHLNHRAAFLCANANASLPLLLGSYGSTHDPGCRTSSAGSPRARSVALVCLQFSDPPVRRQALVGGGDLVAQLAEVLEPGAMVWIQSDVLSIARSLRRLFWRHGGFAPSIRHAAAASACVTRHWLPQPQDPQPHPQPPHSQLPLSAGAVPQPHPPLPSETAYRNAADPGPLAFESCITGSVRVAGGSRSTAGPVTSGVGAEGRCSSPEHKRGVEGSDGSHHSSAACTDNSSGSNISGSNSSGSNSASCCNNTTQQRTPSTLAAAAAQLPLLLLHADLATHVEPWLTKEQLEQVVGGRPHSVCQQRRQQQQQQQQEQQQHLEESGRVRCRSRVQRSPGLLEQQPKHHQLQKGSGEGAADVEDQQRRLAGVSGSRALGGCGSDHGALWSGRGSNLLQGWGHRMVRAMPCSRQGILDADLGQGKGLDCTAIPQMASAGAATLAAGVAFESFGANSAPRSVGENSVVEREGDNDGDLHVVRGEPHDGEHDEGEDGWEGLPWLDANPLGVPTERELYVERGRRPIYRLLLVRR</sequence>
<dbReference type="InterPro" id="IPR029063">
    <property type="entry name" value="SAM-dependent_MTases_sf"/>
</dbReference>
<feature type="compositionally biased region" description="Low complexity" evidence="7">
    <location>
        <begin position="554"/>
        <end position="568"/>
    </location>
</feature>
<organism evidence="8 9">
    <name type="scientific">Astrephomene gubernaculifera</name>
    <dbReference type="NCBI Taxonomy" id="47775"/>
    <lineage>
        <taxon>Eukaryota</taxon>
        <taxon>Viridiplantae</taxon>
        <taxon>Chlorophyta</taxon>
        <taxon>core chlorophytes</taxon>
        <taxon>Chlorophyceae</taxon>
        <taxon>CS clade</taxon>
        <taxon>Chlamydomonadales</taxon>
        <taxon>Astrephomenaceae</taxon>
        <taxon>Astrephomene</taxon>
    </lineage>
</organism>
<gene>
    <name evidence="8" type="ORF">Agub_g10626</name>
</gene>
<feature type="region of interest" description="Disordered" evidence="7">
    <location>
        <begin position="192"/>
        <end position="216"/>
    </location>
</feature>
<keyword evidence="9" id="KW-1185">Reference proteome</keyword>
<dbReference type="PANTHER" id="PTHR23417:SF21">
    <property type="entry name" value="TRNA (GUANINE-N(7)-)-METHYLTRANSFERASE"/>
    <property type="match status" value="1"/>
</dbReference>
<evidence type="ECO:0000313" key="8">
    <source>
        <dbReference type="EMBL" id="GFR48671.1"/>
    </source>
</evidence>
<evidence type="ECO:0000256" key="3">
    <source>
        <dbReference type="ARBA" id="ARBA00022603"/>
    </source>
</evidence>
<accession>A0AAD3DVC2</accession>
<evidence type="ECO:0000256" key="6">
    <source>
        <dbReference type="ARBA" id="ARBA00022694"/>
    </source>
</evidence>
<evidence type="ECO:0000256" key="7">
    <source>
        <dbReference type="SAM" id="MobiDB-lite"/>
    </source>
</evidence>
<proteinExistence type="predicted"/>
<comment type="caution">
    <text evidence="8">The sequence shown here is derived from an EMBL/GenBank/DDBJ whole genome shotgun (WGS) entry which is preliminary data.</text>
</comment>
<keyword evidence="3" id="KW-0489">Methyltransferase</keyword>
<evidence type="ECO:0000256" key="5">
    <source>
        <dbReference type="ARBA" id="ARBA00022691"/>
    </source>
</evidence>
<evidence type="ECO:0000256" key="2">
    <source>
        <dbReference type="ARBA" id="ARBA00011977"/>
    </source>
</evidence>
<feature type="compositionally biased region" description="Basic and acidic residues" evidence="7">
    <location>
        <begin position="457"/>
        <end position="471"/>
    </location>
</feature>
<dbReference type="InterPro" id="IPR003358">
    <property type="entry name" value="tRNA_(Gua-N-7)_MeTrfase_Trmb"/>
</dbReference>
<protein>
    <recommendedName>
        <fullName evidence="2">tRNA (guanine(46)-N(7))-methyltransferase</fullName>
        <ecNumber evidence="2">2.1.1.33</ecNumber>
    </recommendedName>
</protein>
<feature type="region of interest" description="Disordered" evidence="7">
    <location>
        <begin position="149"/>
        <end position="168"/>
    </location>
</feature>
<dbReference type="EC" id="2.1.1.33" evidence="2"/>
<feature type="region of interest" description="Disordered" evidence="7">
    <location>
        <begin position="705"/>
        <end position="724"/>
    </location>
</feature>
<comment type="catalytic activity">
    <reaction evidence="1">
        <text>guanosine(46) in tRNA + S-adenosyl-L-methionine = N(7)-methylguanosine(46) in tRNA + S-adenosyl-L-homocysteine</text>
        <dbReference type="Rhea" id="RHEA:42708"/>
        <dbReference type="Rhea" id="RHEA-COMP:10188"/>
        <dbReference type="Rhea" id="RHEA-COMP:10189"/>
        <dbReference type="ChEBI" id="CHEBI:57856"/>
        <dbReference type="ChEBI" id="CHEBI:59789"/>
        <dbReference type="ChEBI" id="CHEBI:74269"/>
        <dbReference type="ChEBI" id="CHEBI:74480"/>
        <dbReference type="EC" id="2.1.1.33"/>
    </reaction>
</comment>
<dbReference type="GO" id="GO:0043527">
    <property type="term" value="C:tRNA methyltransferase complex"/>
    <property type="evidence" value="ECO:0007669"/>
    <property type="project" value="TreeGrafter"/>
</dbReference>
<dbReference type="Gene3D" id="3.40.50.150">
    <property type="entry name" value="Vaccinia Virus protein VP39"/>
    <property type="match status" value="1"/>
</dbReference>
<reference evidence="8 9" key="1">
    <citation type="journal article" date="2021" name="Sci. Rep.">
        <title>Genome sequencing of the multicellular alga Astrephomene provides insights into convergent evolution of germ-soma differentiation.</title>
        <authorList>
            <person name="Yamashita S."/>
            <person name="Yamamoto K."/>
            <person name="Matsuzaki R."/>
            <person name="Suzuki S."/>
            <person name="Yamaguchi H."/>
            <person name="Hirooka S."/>
            <person name="Minakuchi Y."/>
            <person name="Miyagishima S."/>
            <person name="Kawachi M."/>
            <person name="Toyoda A."/>
            <person name="Nozaki H."/>
        </authorList>
    </citation>
    <scope>NUCLEOTIDE SEQUENCE [LARGE SCALE GENOMIC DNA]</scope>
    <source>
        <strain evidence="8 9">NIES-4017</strain>
    </source>
</reference>
<name>A0AAD3DVC2_9CHLO</name>
<feature type="compositionally biased region" description="Low complexity" evidence="7">
    <location>
        <begin position="202"/>
        <end position="216"/>
    </location>
</feature>
<evidence type="ECO:0000256" key="4">
    <source>
        <dbReference type="ARBA" id="ARBA00022679"/>
    </source>
</evidence>
<evidence type="ECO:0000313" key="9">
    <source>
        <dbReference type="Proteomes" id="UP001054857"/>
    </source>
</evidence>
<feature type="compositionally biased region" description="Low complexity" evidence="7">
    <location>
        <begin position="480"/>
        <end position="502"/>
    </location>
</feature>
<feature type="region of interest" description="Disordered" evidence="7">
    <location>
        <begin position="375"/>
        <end position="416"/>
    </location>
</feature>
<dbReference type="AlphaFoldDB" id="A0AAD3DVC2"/>
<keyword evidence="5" id="KW-0949">S-adenosyl-L-methionine</keyword>
<dbReference type="GO" id="GO:0008176">
    <property type="term" value="F:tRNA (guanine(46)-N7)-methyltransferase activity"/>
    <property type="evidence" value="ECO:0007669"/>
    <property type="project" value="UniProtKB-EC"/>
</dbReference>
<keyword evidence="4" id="KW-0808">Transferase</keyword>
<dbReference type="EMBL" id="BMAR01000025">
    <property type="protein sequence ID" value="GFR48671.1"/>
    <property type="molecule type" value="Genomic_DNA"/>
</dbReference>
<dbReference type="SUPFAM" id="SSF53335">
    <property type="entry name" value="S-adenosyl-L-methionine-dependent methyltransferases"/>
    <property type="match status" value="1"/>
</dbReference>